<comment type="caution">
    <text evidence="2">The sequence shown here is derived from an EMBL/GenBank/DDBJ whole genome shotgun (WGS) entry which is preliminary data.</text>
</comment>
<feature type="compositionally biased region" description="Basic and acidic residues" evidence="1">
    <location>
        <begin position="79"/>
        <end position="88"/>
    </location>
</feature>
<evidence type="ECO:0000313" key="2">
    <source>
        <dbReference type="EMBL" id="KAK6643197.1"/>
    </source>
</evidence>
<organism evidence="2 3">
    <name type="scientific">Polyplax serrata</name>
    <name type="common">Common mouse louse</name>
    <dbReference type="NCBI Taxonomy" id="468196"/>
    <lineage>
        <taxon>Eukaryota</taxon>
        <taxon>Metazoa</taxon>
        <taxon>Ecdysozoa</taxon>
        <taxon>Arthropoda</taxon>
        <taxon>Hexapoda</taxon>
        <taxon>Insecta</taxon>
        <taxon>Pterygota</taxon>
        <taxon>Neoptera</taxon>
        <taxon>Paraneoptera</taxon>
        <taxon>Psocodea</taxon>
        <taxon>Troctomorpha</taxon>
        <taxon>Phthiraptera</taxon>
        <taxon>Anoplura</taxon>
        <taxon>Polyplacidae</taxon>
        <taxon>Polyplax</taxon>
    </lineage>
</organism>
<dbReference type="EMBL" id="JAWJWE010000002">
    <property type="protein sequence ID" value="KAK6643197.1"/>
    <property type="molecule type" value="Genomic_DNA"/>
</dbReference>
<gene>
    <name evidence="2" type="ORF">RUM43_004700</name>
</gene>
<name>A0AAN8XQC8_POLSC</name>
<evidence type="ECO:0000313" key="3">
    <source>
        <dbReference type="Proteomes" id="UP001372834"/>
    </source>
</evidence>
<protein>
    <submittedName>
        <fullName evidence="2">Uncharacterized protein</fullName>
    </submittedName>
</protein>
<sequence length="88" mass="10253">MTKEFISIEFNITQRMNYNTMVEEVSSWGEKEVSGGQKRKIVWVLRPLRTSIFVRFEILAIQRISSEGEKQKKKLKGMSNRDKAGKSN</sequence>
<feature type="region of interest" description="Disordered" evidence="1">
    <location>
        <begin position="68"/>
        <end position="88"/>
    </location>
</feature>
<evidence type="ECO:0000256" key="1">
    <source>
        <dbReference type="SAM" id="MobiDB-lite"/>
    </source>
</evidence>
<dbReference type="Proteomes" id="UP001372834">
    <property type="component" value="Unassembled WGS sequence"/>
</dbReference>
<dbReference type="AlphaFoldDB" id="A0AAN8XQC8"/>
<proteinExistence type="predicted"/>
<accession>A0AAN8XQC8</accession>
<reference evidence="2 3" key="1">
    <citation type="submission" date="2023-10" db="EMBL/GenBank/DDBJ databases">
        <title>Genomes of two closely related lineages of the louse Polyplax serrata with different host specificities.</title>
        <authorList>
            <person name="Martinu J."/>
            <person name="Tarabai H."/>
            <person name="Stefka J."/>
            <person name="Hypsa V."/>
        </authorList>
    </citation>
    <scope>NUCLEOTIDE SEQUENCE [LARGE SCALE GENOMIC DNA]</scope>
    <source>
        <strain evidence="2">HR10_N</strain>
    </source>
</reference>